<organism evidence="3 4">
    <name type="scientific">Streptomyces finlayi</name>
    <dbReference type="NCBI Taxonomy" id="67296"/>
    <lineage>
        <taxon>Bacteria</taxon>
        <taxon>Bacillati</taxon>
        <taxon>Actinomycetota</taxon>
        <taxon>Actinomycetes</taxon>
        <taxon>Kitasatosporales</taxon>
        <taxon>Streptomycetaceae</taxon>
        <taxon>Streptomyces</taxon>
    </lineage>
</organism>
<feature type="transmembrane region" description="Helical" evidence="2">
    <location>
        <begin position="54"/>
        <end position="74"/>
    </location>
</feature>
<dbReference type="Proteomes" id="UP000638353">
    <property type="component" value="Unassembled WGS sequence"/>
</dbReference>
<evidence type="ECO:0000313" key="4">
    <source>
        <dbReference type="Proteomes" id="UP000638353"/>
    </source>
</evidence>
<sequence length="218" mass="23374">MPGPGLTPPRSQPSTGVLVTLRVVFVVLTLFSCGLLSWAAMLRIAVVRRRRADWVLFGLALALSVALFITIGVVGNSDPDAPLTAVDWVCLLLLFAMAAGVTTHYLVADINHFSQPVPASYAWGTAPGAAAGPGQPTVPYGYPQQQPTAGPSYGYPPVQQQPPVPQPVQPPVQPPTYQQPPVQQPQPRIHQVRAELDELSELLRKEPRDGRGDGGQPR</sequence>
<reference evidence="3" key="1">
    <citation type="journal article" date="2014" name="Int. J. Syst. Evol. Microbiol.">
        <title>Complete genome sequence of Corynebacterium casei LMG S-19264T (=DSM 44701T), isolated from a smear-ripened cheese.</title>
        <authorList>
            <consortium name="US DOE Joint Genome Institute (JGI-PGF)"/>
            <person name="Walter F."/>
            <person name="Albersmeier A."/>
            <person name="Kalinowski J."/>
            <person name="Ruckert C."/>
        </authorList>
    </citation>
    <scope>NUCLEOTIDE SEQUENCE</scope>
    <source>
        <strain evidence="3">JCM 4637</strain>
    </source>
</reference>
<dbReference type="AlphaFoldDB" id="A0A919CER6"/>
<feature type="transmembrane region" description="Helical" evidence="2">
    <location>
        <begin position="86"/>
        <end position="107"/>
    </location>
</feature>
<comment type="caution">
    <text evidence="3">The sequence shown here is derived from an EMBL/GenBank/DDBJ whole genome shotgun (WGS) entry which is preliminary data.</text>
</comment>
<evidence type="ECO:0000256" key="1">
    <source>
        <dbReference type="SAM" id="MobiDB-lite"/>
    </source>
</evidence>
<feature type="compositionally biased region" description="Pro residues" evidence="1">
    <location>
        <begin position="159"/>
        <end position="184"/>
    </location>
</feature>
<name>A0A919CER6_9ACTN</name>
<feature type="compositionally biased region" description="Basic and acidic residues" evidence="1">
    <location>
        <begin position="192"/>
        <end position="212"/>
    </location>
</feature>
<protein>
    <recommendedName>
        <fullName evidence="5">Integral membrane protein</fullName>
    </recommendedName>
</protein>
<reference evidence="3" key="2">
    <citation type="submission" date="2020-09" db="EMBL/GenBank/DDBJ databases">
        <authorList>
            <person name="Sun Q."/>
            <person name="Ohkuma M."/>
        </authorList>
    </citation>
    <scope>NUCLEOTIDE SEQUENCE</scope>
    <source>
        <strain evidence="3">JCM 4637</strain>
    </source>
</reference>
<keyword evidence="2" id="KW-0472">Membrane</keyword>
<gene>
    <name evidence="3" type="ORF">GCM10010334_77560</name>
</gene>
<keyword evidence="2" id="KW-1133">Transmembrane helix</keyword>
<evidence type="ECO:0008006" key="5">
    <source>
        <dbReference type="Google" id="ProtNLM"/>
    </source>
</evidence>
<keyword evidence="2" id="KW-0812">Transmembrane</keyword>
<proteinExistence type="predicted"/>
<dbReference type="RefSeq" id="WP_189827778.1">
    <property type="nucleotide sequence ID" value="NZ_BMVC01000025.1"/>
</dbReference>
<feature type="transmembrane region" description="Helical" evidence="2">
    <location>
        <begin position="20"/>
        <end position="42"/>
    </location>
</feature>
<accession>A0A919CER6</accession>
<evidence type="ECO:0000313" key="3">
    <source>
        <dbReference type="EMBL" id="GHD16503.1"/>
    </source>
</evidence>
<evidence type="ECO:0000256" key="2">
    <source>
        <dbReference type="SAM" id="Phobius"/>
    </source>
</evidence>
<feature type="region of interest" description="Disordered" evidence="1">
    <location>
        <begin position="134"/>
        <end position="218"/>
    </location>
</feature>
<dbReference type="EMBL" id="BMVC01000025">
    <property type="protein sequence ID" value="GHD16503.1"/>
    <property type="molecule type" value="Genomic_DNA"/>
</dbReference>